<feature type="domain" description="Post-transcriptional regulator MKT1 N-terminal" evidence="2">
    <location>
        <begin position="275"/>
        <end position="364"/>
    </location>
</feature>
<feature type="region of interest" description="Disordered" evidence="1">
    <location>
        <begin position="762"/>
        <end position="788"/>
    </location>
</feature>
<protein>
    <recommendedName>
        <fullName evidence="2">Post-transcriptional regulator MKT1 N-terminal domain-containing protein</fullName>
    </recommendedName>
</protein>
<dbReference type="InterPro" id="IPR029060">
    <property type="entry name" value="PIN-like_dom_sf"/>
</dbReference>
<dbReference type="STRING" id="133385.A0A2T9YZF3"/>
<reference evidence="3 4" key="1">
    <citation type="journal article" date="2018" name="MBio">
        <title>Comparative Genomics Reveals the Core Gene Toolbox for the Fungus-Insect Symbiosis.</title>
        <authorList>
            <person name="Wang Y."/>
            <person name="Stata M."/>
            <person name="Wang W."/>
            <person name="Stajich J.E."/>
            <person name="White M.M."/>
            <person name="Moncalvo J.M."/>
        </authorList>
    </citation>
    <scope>NUCLEOTIDE SEQUENCE [LARGE SCALE GENOMIC DNA]</scope>
    <source>
        <strain evidence="3 4">SWE-8-4</strain>
    </source>
</reference>
<name>A0A2T9YZF3_9FUNG</name>
<gene>
    <name evidence="3" type="ORF">BB561_000419</name>
</gene>
<dbReference type="PANTHER" id="PTHR11081:SF32">
    <property type="entry name" value="POST-TRANSCRIPTIONAL REGULATOR MKT1"/>
    <property type="match status" value="1"/>
</dbReference>
<comment type="caution">
    <text evidence="3">The sequence shown here is derived from an EMBL/GenBank/DDBJ whole genome shotgun (WGS) entry which is preliminary data.</text>
</comment>
<keyword evidence="4" id="KW-1185">Reference proteome</keyword>
<dbReference type="GO" id="GO:0003730">
    <property type="term" value="F:mRNA 3'-UTR binding"/>
    <property type="evidence" value="ECO:0007669"/>
    <property type="project" value="TreeGrafter"/>
</dbReference>
<dbReference type="AlphaFoldDB" id="A0A2T9YZF3"/>
<dbReference type="OrthoDB" id="5584471at2759"/>
<sequence length="870" mass="97853">MSAQSLEYANYWLETLFKKILNSQQEDNPNYLSKLKSYISDDISFLRNNKITPIIVFSGFKINSNKEKTHPHSSFVFSSSENDSYYKKFSSFSNLDIPYEKRTEKIIKLVMGLLHELDVEFLRAPYSNLAQLSYLYNHPKQIIHSIYSNATALMFDIDQVILDFNHQTLTFSWIRKSNILASLEINSEQFLDLCVLSGTGSRFKSEVVSSFQDDYNLIKIYKNGLGVLQSKTKGLSNKIQAESTDDFCRCKSMVVYHLVLYDDGTVKPLNFASCPNDLHLVISHALPSHIYQLLAKGFIDPILINALLSGSIHEPKPPAKEESLQHKSLLMYTLSPLYSRSLALITPSLHSFYRTKKIICNSYFSSFPPELINSKKFISLVPKLDQTINLFSWAIAHAEAATGGDRIPGFYLDSSSNHEFKAYLNGKTSGLALDVTEPVFIKQPQVESYEGNINWVSAMLHFSDWSDDSLLKRAEAAVPKITSEKQLKAVIWLTLLRHLGLAPPIKYSANNTVMPASNVTDSVGYKLASIISDYTSNVSKMKSTFSFMTPDLETIILIILILAKSGCFPLHYKTNPEVAIGGDKNETLKSKVLDNDKQQYIQENCNLDSDYFESIFLLIASHTLKNGECDQTKDYGLKITKVGLNFLAMVDSLVYAIGQLLQSILVNLALKNQISEELYNYKTFKNCTRFEIGRLGLHDDDANLEGNLKNCLQYPKNSDGFLTIFDFVTLFGIKPETAVITPSREESLEDMKKAKRMPLFTSTSTTNNKKTDINHNSNSNHGIKSNNNSASSNAFKNIPTIGDLVVQIAKAATLALNALETHNTSDGKTSTDELKSKKPVCSEPINAFNEWKISDKIKREIIHFSENMSI</sequence>
<dbReference type="PANTHER" id="PTHR11081">
    <property type="entry name" value="FLAP ENDONUCLEASE FAMILY MEMBER"/>
    <property type="match status" value="1"/>
</dbReference>
<dbReference type="EMBL" id="MBFR01000008">
    <property type="protein sequence ID" value="PVU97676.1"/>
    <property type="molecule type" value="Genomic_DNA"/>
</dbReference>
<evidence type="ECO:0000313" key="4">
    <source>
        <dbReference type="Proteomes" id="UP000245383"/>
    </source>
</evidence>
<evidence type="ECO:0000256" key="1">
    <source>
        <dbReference type="SAM" id="MobiDB-lite"/>
    </source>
</evidence>
<dbReference type="Pfam" id="PF12247">
    <property type="entry name" value="MKT1_N"/>
    <property type="match status" value="1"/>
</dbReference>
<dbReference type="Proteomes" id="UP000245383">
    <property type="component" value="Unassembled WGS sequence"/>
</dbReference>
<accession>A0A2T9YZF3</accession>
<evidence type="ECO:0000313" key="3">
    <source>
        <dbReference type="EMBL" id="PVU97676.1"/>
    </source>
</evidence>
<organism evidence="3 4">
    <name type="scientific">Smittium simulii</name>
    <dbReference type="NCBI Taxonomy" id="133385"/>
    <lineage>
        <taxon>Eukaryota</taxon>
        <taxon>Fungi</taxon>
        <taxon>Fungi incertae sedis</taxon>
        <taxon>Zoopagomycota</taxon>
        <taxon>Kickxellomycotina</taxon>
        <taxon>Harpellomycetes</taxon>
        <taxon>Harpellales</taxon>
        <taxon>Legeriomycetaceae</taxon>
        <taxon>Smittium</taxon>
    </lineage>
</organism>
<dbReference type="InterPro" id="IPR022040">
    <property type="entry name" value="MKT1_N"/>
</dbReference>
<dbReference type="Gene3D" id="3.40.50.1010">
    <property type="entry name" value="5'-nuclease"/>
    <property type="match status" value="1"/>
</dbReference>
<dbReference type="SUPFAM" id="SSF88723">
    <property type="entry name" value="PIN domain-like"/>
    <property type="match status" value="1"/>
</dbReference>
<proteinExistence type="predicted"/>
<feature type="compositionally biased region" description="Polar residues" evidence="1">
    <location>
        <begin position="774"/>
        <end position="784"/>
    </location>
</feature>
<evidence type="ECO:0000259" key="2">
    <source>
        <dbReference type="Pfam" id="PF12247"/>
    </source>
</evidence>
<dbReference type="InterPro" id="IPR006084">
    <property type="entry name" value="XPG/Rad2"/>
</dbReference>